<reference evidence="1 2" key="1">
    <citation type="submission" date="2022-06" db="EMBL/GenBank/DDBJ databases">
        <title>Mycolicibacterium sp. CAU 1645 isolated from seawater.</title>
        <authorList>
            <person name="Kim W."/>
        </authorList>
    </citation>
    <scope>NUCLEOTIDE SEQUENCE [LARGE SCALE GENOMIC DNA]</scope>
    <source>
        <strain evidence="1 2">CAU 1645</strain>
    </source>
</reference>
<comment type="caution">
    <text evidence="1">The sequence shown here is derived from an EMBL/GenBank/DDBJ whole genome shotgun (WGS) entry which is preliminary data.</text>
</comment>
<name>A0ABT1M7W9_9MYCO</name>
<protein>
    <submittedName>
        <fullName evidence="1">Uncharacterized protein</fullName>
    </submittedName>
</protein>
<gene>
    <name evidence="1" type="ORF">NM203_20040</name>
</gene>
<evidence type="ECO:0000313" key="1">
    <source>
        <dbReference type="EMBL" id="MCP9274487.1"/>
    </source>
</evidence>
<accession>A0ABT1M7W9</accession>
<dbReference type="EMBL" id="JANDBD010000008">
    <property type="protein sequence ID" value="MCP9274487.1"/>
    <property type="molecule type" value="Genomic_DNA"/>
</dbReference>
<dbReference type="RefSeq" id="WP_255062054.1">
    <property type="nucleotide sequence ID" value="NZ_JANDBD010000008.1"/>
</dbReference>
<proteinExistence type="predicted"/>
<keyword evidence="2" id="KW-1185">Reference proteome</keyword>
<organism evidence="1 2">
    <name type="scientific">Mycolicibacterium arenosum</name>
    <dbReference type="NCBI Taxonomy" id="2952157"/>
    <lineage>
        <taxon>Bacteria</taxon>
        <taxon>Bacillati</taxon>
        <taxon>Actinomycetota</taxon>
        <taxon>Actinomycetes</taxon>
        <taxon>Mycobacteriales</taxon>
        <taxon>Mycobacteriaceae</taxon>
        <taxon>Mycolicibacterium</taxon>
    </lineage>
</organism>
<sequence>MGNRANMVVVENGDWTLHYAHWAGCRMLDALAFGPEHAVRYIRAHELWPTERW</sequence>
<dbReference type="Proteomes" id="UP001651690">
    <property type="component" value="Unassembled WGS sequence"/>
</dbReference>
<evidence type="ECO:0000313" key="2">
    <source>
        <dbReference type="Proteomes" id="UP001651690"/>
    </source>
</evidence>